<reference evidence="3" key="1">
    <citation type="submission" date="2021-03" db="EMBL/GenBank/DDBJ databases">
        <authorList>
            <person name="Wang G."/>
        </authorList>
    </citation>
    <scope>NUCLEOTIDE SEQUENCE</scope>
    <source>
        <strain evidence="3">KCTC 12899</strain>
    </source>
</reference>
<evidence type="ECO:0000313" key="3">
    <source>
        <dbReference type="EMBL" id="MBO1319091.1"/>
    </source>
</evidence>
<comment type="caution">
    <text evidence="3">The sequence shown here is derived from an EMBL/GenBank/DDBJ whole genome shotgun (WGS) entry which is preliminary data.</text>
</comment>
<evidence type="ECO:0000313" key="4">
    <source>
        <dbReference type="Proteomes" id="UP000664417"/>
    </source>
</evidence>
<dbReference type="AlphaFoldDB" id="A0A8J7QDH6"/>
<dbReference type="EMBL" id="JAFREP010000008">
    <property type="protein sequence ID" value="MBO1319091.1"/>
    <property type="molecule type" value="Genomic_DNA"/>
</dbReference>
<keyword evidence="1" id="KW-0479">Metal-binding</keyword>
<dbReference type="PANTHER" id="PTHR38133">
    <property type="entry name" value="SLR1429 PROTEIN"/>
    <property type="match status" value="1"/>
</dbReference>
<evidence type="ECO:0000256" key="1">
    <source>
        <dbReference type="PROSITE-ProRule" id="PRU00325"/>
    </source>
</evidence>
<sequence>MRKPVARGKVLPAKPRPKNTTVIALTGTPPAAKQTWWSQRFISVLESFKMGSRLARGKAYAEESKVLKLAMSRGIVTATVQGSRKASYRVSIRLEPLSDSAWKQVTHNLTRKAIYAVELLQDQMPQDVEAVFASAHVSLFPARLEELESSCDCPDWSNPCKHIAATYYILAQHFDLDPFLIFVWRGRLKTQIIEFLRNYWRQGKPNRNGFAAANPAKIELNDYQTYWNGHLDGHESTPLDPFSESVPDSSIRKLGGSPVQLDGRDIAEILADAYNITSDDIRAWATDKTLRGGGAR</sequence>
<dbReference type="Pfam" id="PF04434">
    <property type="entry name" value="SWIM"/>
    <property type="match status" value="1"/>
</dbReference>
<evidence type="ECO:0000259" key="2">
    <source>
        <dbReference type="PROSITE" id="PS50966"/>
    </source>
</evidence>
<protein>
    <submittedName>
        <fullName evidence="3">SWIM zinc finger family protein</fullName>
    </submittedName>
</protein>
<dbReference type="RefSeq" id="WP_207858911.1">
    <property type="nucleotide sequence ID" value="NZ_JAFREP010000008.1"/>
</dbReference>
<proteinExistence type="predicted"/>
<dbReference type="GO" id="GO:0008270">
    <property type="term" value="F:zinc ion binding"/>
    <property type="evidence" value="ECO:0007669"/>
    <property type="project" value="UniProtKB-KW"/>
</dbReference>
<feature type="domain" description="SWIM-type" evidence="2">
    <location>
        <begin position="140"/>
        <end position="171"/>
    </location>
</feature>
<keyword evidence="1" id="KW-0862">Zinc</keyword>
<name>A0A8J7QDH6_9BACT</name>
<accession>A0A8J7QDH6</accession>
<gene>
    <name evidence="3" type="ORF">J3U88_11530</name>
</gene>
<keyword evidence="4" id="KW-1185">Reference proteome</keyword>
<dbReference type="PROSITE" id="PS50966">
    <property type="entry name" value="ZF_SWIM"/>
    <property type="match status" value="1"/>
</dbReference>
<organism evidence="3 4">
    <name type="scientific">Acanthopleuribacter pedis</name>
    <dbReference type="NCBI Taxonomy" id="442870"/>
    <lineage>
        <taxon>Bacteria</taxon>
        <taxon>Pseudomonadati</taxon>
        <taxon>Acidobacteriota</taxon>
        <taxon>Holophagae</taxon>
        <taxon>Acanthopleuribacterales</taxon>
        <taxon>Acanthopleuribacteraceae</taxon>
        <taxon>Acanthopleuribacter</taxon>
    </lineage>
</organism>
<keyword evidence="1" id="KW-0863">Zinc-finger</keyword>
<dbReference type="InterPro" id="IPR007527">
    <property type="entry name" value="Znf_SWIM"/>
</dbReference>
<dbReference type="PANTHER" id="PTHR38133:SF1">
    <property type="entry name" value="SLR1429 PROTEIN"/>
    <property type="match status" value="1"/>
</dbReference>
<dbReference type="Proteomes" id="UP000664417">
    <property type="component" value="Unassembled WGS sequence"/>
</dbReference>